<dbReference type="PANTHER" id="PTHR33308:SF9">
    <property type="entry name" value="PEPTIDOGLYCAN HYDROLASE FLGJ"/>
    <property type="match status" value="1"/>
</dbReference>
<dbReference type="Proteomes" id="UP000317043">
    <property type="component" value="Unassembled WGS sequence"/>
</dbReference>
<dbReference type="OrthoDB" id="3734014at2"/>
<name>A0A543B260_9ACTN</name>
<keyword evidence="2" id="KW-0732">Signal</keyword>
<sequence>MRRIIARAVVLAAGVLTILVAIPTAAQAADQQRFIDTAGESAQPSQSKYGVPASVTVAQAILESGWGDSDLAKKANNYFGMKCHDGQTGPIAVDCVKMNTWECDGKKCWDTKAWFRVYDSVADSFSDHGRNLSENSRYTKAFEHTDDADAFIREVHKGGYATDPKYTDKIVGLMKEFDLYRFNESTNVQQVNATTKKMSHSAAVAKFTENNMDIWSSGKCSDRNNPNCTSFEQINTATVRGAITLTTYSGCKLTLTGGTETGHGDGTYTHWNGYKLDMSLTTCLARYIEANFSYIGGDQWKSPAGNIYYREPDHWDILFYNCGGCDGTESTMALG</sequence>
<evidence type="ECO:0000256" key="1">
    <source>
        <dbReference type="ARBA" id="ARBA00022801"/>
    </source>
</evidence>
<evidence type="ECO:0000256" key="2">
    <source>
        <dbReference type="SAM" id="SignalP"/>
    </source>
</evidence>
<dbReference type="InterPro" id="IPR051056">
    <property type="entry name" value="Glycosyl_Hydrolase_73"/>
</dbReference>
<evidence type="ECO:0000259" key="3">
    <source>
        <dbReference type="SMART" id="SM00047"/>
    </source>
</evidence>
<gene>
    <name evidence="4" type="ORF">FB566_4509</name>
</gene>
<evidence type="ECO:0000313" key="4">
    <source>
        <dbReference type="EMBL" id="TQL78912.1"/>
    </source>
</evidence>
<dbReference type="NCBIfam" id="NF038016">
    <property type="entry name" value="sporang_Gsm"/>
    <property type="match status" value="1"/>
</dbReference>
<feature type="chain" id="PRO_5021716739" evidence="2">
    <location>
        <begin position="29"/>
        <end position="335"/>
    </location>
</feature>
<evidence type="ECO:0000313" key="5">
    <source>
        <dbReference type="Proteomes" id="UP000317043"/>
    </source>
</evidence>
<dbReference type="SMART" id="SM00047">
    <property type="entry name" value="LYZ2"/>
    <property type="match status" value="1"/>
</dbReference>
<reference evidence="4 5" key="1">
    <citation type="submission" date="2019-06" db="EMBL/GenBank/DDBJ databases">
        <title>Sequencing the genomes of 1000 actinobacteria strains.</title>
        <authorList>
            <person name="Klenk H.-P."/>
        </authorList>
    </citation>
    <scope>NUCLEOTIDE SEQUENCE [LARGE SCALE GENOMIC DNA]</scope>
    <source>
        <strain evidence="4 5">DSM 45928</strain>
    </source>
</reference>
<accession>A0A543B260</accession>
<comment type="caution">
    <text evidence="4">The sequence shown here is derived from an EMBL/GenBank/DDBJ whole genome shotgun (WGS) entry which is preliminary data.</text>
</comment>
<dbReference type="PRINTS" id="PR01002">
    <property type="entry name" value="FLGFLGJ"/>
</dbReference>
<keyword evidence="1 4" id="KW-0378">Hydrolase</keyword>
<protein>
    <submittedName>
        <fullName evidence="4">Flagellum-specific peptidoglycan hydrolase FlgJ</fullName>
    </submittedName>
</protein>
<dbReference type="Gene3D" id="1.10.530.10">
    <property type="match status" value="1"/>
</dbReference>
<feature type="domain" description="Mannosyl-glycoprotein endo-beta-N-acetylglucosamidase-like" evidence="3">
    <location>
        <begin position="19"/>
        <end position="183"/>
    </location>
</feature>
<feature type="signal peptide" evidence="2">
    <location>
        <begin position="1"/>
        <end position="28"/>
    </location>
</feature>
<dbReference type="PANTHER" id="PTHR33308">
    <property type="entry name" value="PEPTIDOGLYCAN HYDROLASE FLGJ"/>
    <property type="match status" value="1"/>
</dbReference>
<dbReference type="InterPro" id="IPR002901">
    <property type="entry name" value="MGlyc_endo_b_GlcNAc-like_dom"/>
</dbReference>
<dbReference type="EMBL" id="VFOW01000001">
    <property type="protein sequence ID" value="TQL78912.1"/>
    <property type="molecule type" value="Genomic_DNA"/>
</dbReference>
<dbReference type="InParanoid" id="A0A543B260"/>
<dbReference type="AlphaFoldDB" id="A0A543B260"/>
<organism evidence="4 5">
    <name type="scientific">Stackebrandtia endophytica</name>
    <dbReference type="NCBI Taxonomy" id="1496996"/>
    <lineage>
        <taxon>Bacteria</taxon>
        <taxon>Bacillati</taxon>
        <taxon>Actinomycetota</taxon>
        <taxon>Actinomycetes</taxon>
        <taxon>Glycomycetales</taxon>
        <taxon>Glycomycetaceae</taxon>
        <taxon>Stackebrandtia</taxon>
    </lineage>
</organism>
<dbReference type="RefSeq" id="WP_142043824.1">
    <property type="nucleotide sequence ID" value="NZ_JBHTGS010000002.1"/>
</dbReference>
<proteinExistence type="predicted"/>
<dbReference type="GO" id="GO:0004040">
    <property type="term" value="F:amidase activity"/>
    <property type="evidence" value="ECO:0007669"/>
    <property type="project" value="InterPro"/>
</dbReference>
<dbReference type="Pfam" id="PF01832">
    <property type="entry name" value="Glucosaminidase"/>
    <property type="match status" value="1"/>
</dbReference>
<keyword evidence="5" id="KW-1185">Reference proteome</keyword>